<dbReference type="GO" id="GO:0016705">
    <property type="term" value="F:oxidoreductase activity, acting on paired donors, with incorporation or reduction of molecular oxygen"/>
    <property type="evidence" value="ECO:0007669"/>
    <property type="project" value="InterPro"/>
</dbReference>
<accession>A0A5C8ZSA1</accession>
<dbReference type="RefSeq" id="WP_148069499.1">
    <property type="nucleotide sequence ID" value="NZ_VRZA01000006.1"/>
</dbReference>
<gene>
    <name evidence="4" type="ORF">FV139_16130</name>
</gene>
<organism evidence="4 5">
    <name type="scientific">Parahaliea maris</name>
    <dbReference type="NCBI Taxonomy" id="2716870"/>
    <lineage>
        <taxon>Bacteria</taxon>
        <taxon>Pseudomonadati</taxon>
        <taxon>Pseudomonadota</taxon>
        <taxon>Gammaproteobacteria</taxon>
        <taxon>Cellvibrionales</taxon>
        <taxon>Halieaceae</taxon>
        <taxon>Parahaliea</taxon>
    </lineage>
</organism>
<dbReference type="Gene3D" id="1.10.630.10">
    <property type="entry name" value="Cytochrome P450"/>
    <property type="match status" value="1"/>
</dbReference>
<dbReference type="InterPro" id="IPR036396">
    <property type="entry name" value="Cyt_P450_sf"/>
</dbReference>
<evidence type="ECO:0000313" key="5">
    <source>
        <dbReference type="Proteomes" id="UP000321039"/>
    </source>
</evidence>
<dbReference type="Pfam" id="PF00067">
    <property type="entry name" value="p450"/>
    <property type="match status" value="2"/>
</dbReference>
<dbReference type="PRINTS" id="PR00359">
    <property type="entry name" value="BP450"/>
</dbReference>
<dbReference type="GO" id="GO:0004497">
    <property type="term" value="F:monooxygenase activity"/>
    <property type="evidence" value="ECO:0007669"/>
    <property type="project" value="UniProtKB-KW"/>
</dbReference>
<dbReference type="InterPro" id="IPR017972">
    <property type="entry name" value="Cyt_P450_CS"/>
</dbReference>
<evidence type="ECO:0000256" key="1">
    <source>
        <dbReference type="ARBA" id="ARBA00001971"/>
    </source>
</evidence>
<name>A0A5C8ZSA1_9GAMM</name>
<proteinExistence type="inferred from homology"/>
<keyword evidence="3" id="KW-0503">Monooxygenase</keyword>
<dbReference type="GO" id="GO:0020037">
    <property type="term" value="F:heme binding"/>
    <property type="evidence" value="ECO:0007669"/>
    <property type="project" value="InterPro"/>
</dbReference>
<dbReference type="PANTHER" id="PTHR46696">
    <property type="entry name" value="P450, PUTATIVE (EUROFUNG)-RELATED"/>
    <property type="match status" value="1"/>
</dbReference>
<reference evidence="4 5" key="1">
    <citation type="submission" date="2019-08" db="EMBL/GenBank/DDBJ databases">
        <title>Parahaliea maris sp. nov., isolated from the surface seawater.</title>
        <authorList>
            <person name="Liu Y."/>
        </authorList>
    </citation>
    <scope>NUCLEOTIDE SEQUENCE [LARGE SCALE GENOMIC DNA]</scope>
    <source>
        <strain evidence="4 5">HSLHS9</strain>
    </source>
</reference>
<dbReference type="EMBL" id="VRZA01000006">
    <property type="protein sequence ID" value="TXS91265.1"/>
    <property type="molecule type" value="Genomic_DNA"/>
</dbReference>
<evidence type="ECO:0000313" key="4">
    <source>
        <dbReference type="EMBL" id="TXS91265.1"/>
    </source>
</evidence>
<dbReference type="Proteomes" id="UP000321039">
    <property type="component" value="Unassembled WGS sequence"/>
</dbReference>
<dbReference type="PANTHER" id="PTHR46696:SF1">
    <property type="entry name" value="CYTOCHROME P450 YJIB-RELATED"/>
    <property type="match status" value="1"/>
</dbReference>
<dbReference type="SUPFAM" id="SSF48264">
    <property type="entry name" value="Cytochrome P450"/>
    <property type="match status" value="1"/>
</dbReference>
<comment type="similarity">
    <text evidence="2 3">Belongs to the cytochrome P450 family.</text>
</comment>
<evidence type="ECO:0000256" key="3">
    <source>
        <dbReference type="RuleBase" id="RU000461"/>
    </source>
</evidence>
<comment type="caution">
    <text evidence="4">The sequence shown here is derived from an EMBL/GenBank/DDBJ whole genome shotgun (WGS) entry which is preliminary data.</text>
</comment>
<evidence type="ECO:0000256" key="2">
    <source>
        <dbReference type="ARBA" id="ARBA00010617"/>
    </source>
</evidence>
<keyword evidence="3" id="KW-0349">Heme</keyword>
<keyword evidence="5" id="KW-1185">Reference proteome</keyword>
<keyword evidence="3" id="KW-0479">Metal-binding</keyword>
<dbReference type="PRINTS" id="PR00385">
    <property type="entry name" value="P450"/>
</dbReference>
<sequence>MTAATEASTEQPVEALFDPSSQAYLTDPVPQCLALARRGPLVWYAPWQAWIMTRMPDIMDCWRREYLSSDFYDWEFAPPRPPEDQWSNFERAMIGHSLLADHDHHRLIRKVVSPAFSRNVVDEIQRRIKPDVEKLFDELGEVERFDYIDKIASRIPFISISRMVGVPERYWPEIERVVMTFTETWNPTISDERREAARQDSNRAIDILHRVIAERRENPGEDDDFLSVLLRIEAENDKFTEWDIVTLILALIGAGADTTLVAQQWTVYSLLKHPEQIATALASPDAFSNAFSEIMRWSTQSKMGFARYAPADMEILGQQVREGQMVLMMPHLKDHDPEYYPAPEQFDVQRQFDPDVLFGYGPRYCIGAALAKRQLYLTMCELFRRFPNLTLDGEPERDGDDHNAVVFRNLWVKTNL</sequence>
<dbReference type="InterPro" id="IPR002397">
    <property type="entry name" value="Cyt_P450_B"/>
</dbReference>
<dbReference type="GO" id="GO:0005506">
    <property type="term" value="F:iron ion binding"/>
    <property type="evidence" value="ECO:0007669"/>
    <property type="project" value="InterPro"/>
</dbReference>
<keyword evidence="3" id="KW-0560">Oxidoreductase</keyword>
<dbReference type="AlphaFoldDB" id="A0A5C8ZSA1"/>
<dbReference type="PROSITE" id="PS00086">
    <property type="entry name" value="CYTOCHROME_P450"/>
    <property type="match status" value="1"/>
</dbReference>
<dbReference type="InterPro" id="IPR001128">
    <property type="entry name" value="Cyt_P450"/>
</dbReference>
<protein>
    <submittedName>
        <fullName evidence="4">Cytochrome P450</fullName>
    </submittedName>
</protein>
<comment type="cofactor">
    <cofactor evidence="1">
        <name>heme</name>
        <dbReference type="ChEBI" id="CHEBI:30413"/>
    </cofactor>
</comment>
<keyword evidence="3" id="KW-0408">Iron</keyword>